<dbReference type="HOGENOM" id="CLU_1441344_0_0_1"/>
<organism evidence="3">
    <name type="scientific">Melampsora larici-populina (strain 98AG31 / pathotype 3-4-7)</name>
    <name type="common">Poplar leaf rust fungus</name>
    <dbReference type="NCBI Taxonomy" id="747676"/>
    <lineage>
        <taxon>Eukaryota</taxon>
        <taxon>Fungi</taxon>
        <taxon>Dikarya</taxon>
        <taxon>Basidiomycota</taxon>
        <taxon>Pucciniomycotina</taxon>
        <taxon>Pucciniomycetes</taxon>
        <taxon>Pucciniales</taxon>
        <taxon>Melampsoraceae</taxon>
        <taxon>Melampsora</taxon>
    </lineage>
</organism>
<dbReference type="EMBL" id="GL883104">
    <property type="protein sequence ID" value="EGG07322.1"/>
    <property type="molecule type" value="Genomic_DNA"/>
</dbReference>
<dbReference type="VEuPathDB" id="FungiDB:MELLADRAFT_105857"/>
<dbReference type="AlphaFoldDB" id="F4RJK0"/>
<dbReference type="RefSeq" id="XP_007409229.1">
    <property type="nucleotide sequence ID" value="XM_007409167.1"/>
</dbReference>
<dbReference type="InParanoid" id="F4RJK0"/>
<protein>
    <submittedName>
        <fullName evidence="2">Uncharacterized protein</fullName>
    </submittedName>
</protein>
<name>F4RJK0_MELLP</name>
<evidence type="ECO:0000313" key="3">
    <source>
        <dbReference type="Proteomes" id="UP000001072"/>
    </source>
</evidence>
<sequence>MENVNPATGRYQVGWDMISNGDEQTTAVTGGRMLSHLAPSGRSQAQGMTGQFFGESSHHQNVSHHEFGELNGNGSFSQNGRGRGRRGRGVSRGINARGGGSRGGHSGPTTVVNGVTVPKFGPGAFEAVKAAKQAGTGGNGASAHFFVHRSEIALESNEHGEMERNAFPRMMFPRAKRPKPIRTGERNS</sequence>
<proteinExistence type="predicted"/>
<dbReference type="GeneID" id="18922737"/>
<keyword evidence="3" id="KW-1185">Reference proteome</keyword>
<evidence type="ECO:0000313" key="2">
    <source>
        <dbReference type="EMBL" id="EGG07322.1"/>
    </source>
</evidence>
<reference evidence="3" key="1">
    <citation type="journal article" date="2011" name="Proc. Natl. Acad. Sci. U.S.A.">
        <title>Obligate biotrophy features unraveled by the genomic analysis of rust fungi.</title>
        <authorList>
            <person name="Duplessis S."/>
            <person name="Cuomo C.A."/>
            <person name="Lin Y.-C."/>
            <person name="Aerts A."/>
            <person name="Tisserant E."/>
            <person name="Veneault-Fourrey C."/>
            <person name="Joly D.L."/>
            <person name="Hacquard S."/>
            <person name="Amselem J."/>
            <person name="Cantarel B.L."/>
            <person name="Chiu R."/>
            <person name="Coutinho P.M."/>
            <person name="Feau N."/>
            <person name="Field M."/>
            <person name="Frey P."/>
            <person name="Gelhaye E."/>
            <person name="Goldberg J."/>
            <person name="Grabherr M.G."/>
            <person name="Kodira C.D."/>
            <person name="Kohler A."/>
            <person name="Kuees U."/>
            <person name="Lindquist E.A."/>
            <person name="Lucas S.M."/>
            <person name="Mago R."/>
            <person name="Mauceli E."/>
            <person name="Morin E."/>
            <person name="Murat C."/>
            <person name="Pangilinan J.L."/>
            <person name="Park R."/>
            <person name="Pearson M."/>
            <person name="Quesneville H."/>
            <person name="Rouhier N."/>
            <person name="Sakthikumar S."/>
            <person name="Salamov A.A."/>
            <person name="Schmutz J."/>
            <person name="Selles B."/>
            <person name="Shapiro H."/>
            <person name="Tanguay P."/>
            <person name="Tuskan G.A."/>
            <person name="Henrissat B."/>
            <person name="Van de Peer Y."/>
            <person name="Rouze P."/>
            <person name="Ellis J.G."/>
            <person name="Dodds P.N."/>
            <person name="Schein J.E."/>
            <person name="Zhong S."/>
            <person name="Hamelin R.C."/>
            <person name="Grigoriev I.V."/>
            <person name="Szabo L.J."/>
            <person name="Martin F."/>
        </authorList>
    </citation>
    <scope>NUCLEOTIDE SEQUENCE [LARGE SCALE GENOMIC DNA]</scope>
    <source>
        <strain evidence="3">98AG31 / pathotype 3-4-7</strain>
    </source>
</reference>
<evidence type="ECO:0000256" key="1">
    <source>
        <dbReference type="SAM" id="MobiDB-lite"/>
    </source>
</evidence>
<feature type="region of interest" description="Disordered" evidence="1">
    <location>
        <begin position="71"/>
        <end position="109"/>
    </location>
</feature>
<dbReference type="KEGG" id="mlr:MELLADRAFT_105857"/>
<feature type="compositionally biased region" description="Gly residues" evidence="1">
    <location>
        <begin position="96"/>
        <end position="106"/>
    </location>
</feature>
<dbReference type="Proteomes" id="UP000001072">
    <property type="component" value="Unassembled WGS sequence"/>
</dbReference>
<gene>
    <name evidence="2" type="ORF">MELLADRAFT_105857</name>
</gene>
<accession>F4RJK0</accession>